<dbReference type="EMBL" id="CP036426">
    <property type="protein sequence ID" value="QDV38602.1"/>
    <property type="molecule type" value="Genomic_DNA"/>
</dbReference>
<dbReference type="NCBIfam" id="TIGR04122">
    <property type="entry name" value="Xnuc_lig_assoc"/>
    <property type="match status" value="1"/>
</dbReference>
<dbReference type="InterPro" id="IPR036866">
    <property type="entry name" value="RibonucZ/Hydroxyglut_hydro"/>
</dbReference>
<organism evidence="1 2">
    <name type="scientific">Tautonia plasticadhaerens</name>
    <dbReference type="NCBI Taxonomy" id="2527974"/>
    <lineage>
        <taxon>Bacteria</taxon>
        <taxon>Pseudomonadati</taxon>
        <taxon>Planctomycetota</taxon>
        <taxon>Planctomycetia</taxon>
        <taxon>Isosphaerales</taxon>
        <taxon>Isosphaeraceae</taxon>
        <taxon>Tautonia</taxon>
    </lineage>
</organism>
<sequence length="347" mass="37510">MTRSDPVLRLTDAGLYCEAGDFFIDPWCPVDRAVITHAHSDHARWGSRRYLTARDGAGVLRVRVGDEPMIEAAGYGDPVEINGVRVSLHPAGHILGSAQVRVEHRGAVWVVSGDYKVGPDATCVPFDPVRCHVFITESTFALPIYRWPSQRDVFDSVNAWWRSNADSGKVSLLFSYALGKAQRLLSGLDPSIGPIFCHGAVEKLNAAYRATGIPLPPTSYAGTASNRSAWARGIVVAPPSAHGTPWARKFGPSSSAFASGWMTIRGTRRRRAVDRGFVLSDHADWPGLLDAIAATGAETVWATHGYSAVLVRWLREHGTDAHVVATRFVGEEDASAEPEDGSAEEAG</sequence>
<dbReference type="Proteomes" id="UP000317835">
    <property type="component" value="Chromosome"/>
</dbReference>
<dbReference type="SUPFAM" id="SSF56281">
    <property type="entry name" value="Metallo-hydrolase/oxidoreductase"/>
    <property type="match status" value="1"/>
</dbReference>
<dbReference type="PANTHER" id="PTHR11203:SF49">
    <property type="entry name" value="BLL1145 PROTEIN"/>
    <property type="match status" value="1"/>
</dbReference>
<protein>
    <submittedName>
        <fullName evidence="1">Metallo-beta-lactamase superfamily protein</fullName>
    </submittedName>
</protein>
<dbReference type="RefSeq" id="WP_145277229.1">
    <property type="nucleotide sequence ID" value="NZ_CP036426.1"/>
</dbReference>
<dbReference type="InterPro" id="IPR026360">
    <property type="entry name" value="Xnuc_lig_assoc"/>
</dbReference>
<reference evidence="1 2" key="1">
    <citation type="submission" date="2019-02" db="EMBL/GenBank/DDBJ databases">
        <title>Deep-cultivation of Planctomycetes and their phenomic and genomic characterization uncovers novel biology.</title>
        <authorList>
            <person name="Wiegand S."/>
            <person name="Jogler M."/>
            <person name="Boedeker C."/>
            <person name="Pinto D."/>
            <person name="Vollmers J."/>
            <person name="Rivas-Marin E."/>
            <person name="Kohn T."/>
            <person name="Peeters S.H."/>
            <person name="Heuer A."/>
            <person name="Rast P."/>
            <person name="Oberbeckmann S."/>
            <person name="Bunk B."/>
            <person name="Jeske O."/>
            <person name="Meyerdierks A."/>
            <person name="Storesund J.E."/>
            <person name="Kallscheuer N."/>
            <person name="Luecker S."/>
            <person name="Lage O.M."/>
            <person name="Pohl T."/>
            <person name="Merkel B.J."/>
            <person name="Hornburger P."/>
            <person name="Mueller R.-W."/>
            <person name="Bruemmer F."/>
            <person name="Labrenz M."/>
            <person name="Spormann A.M."/>
            <person name="Op den Camp H."/>
            <person name="Overmann J."/>
            <person name="Amann R."/>
            <person name="Jetten M.S.M."/>
            <person name="Mascher T."/>
            <person name="Medema M.H."/>
            <person name="Devos D.P."/>
            <person name="Kaster A.-K."/>
            <person name="Ovreas L."/>
            <person name="Rohde M."/>
            <person name="Galperin M.Y."/>
            <person name="Jogler C."/>
        </authorList>
    </citation>
    <scope>NUCLEOTIDE SEQUENCE [LARGE SCALE GENOMIC DNA]</scope>
    <source>
        <strain evidence="1 2">ElP</strain>
    </source>
</reference>
<name>A0A518HCL4_9BACT</name>
<evidence type="ECO:0000313" key="1">
    <source>
        <dbReference type="EMBL" id="QDV38602.1"/>
    </source>
</evidence>
<accession>A0A518HCL4</accession>
<keyword evidence="2" id="KW-1185">Reference proteome</keyword>
<dbReference type="OrthoDB" id="9803916at2"/>
<dbReference type="Gene3D" id="3.60.15.10">
    <property type="entry name" value="Ribonuclease Z/Hydroxyacylglutathione hydrolase-like"/>
    <property type="match status" value="1"/>
</dbReference>
<dbReference type="InterPro" id="IPR050698">
    <property type="entry name" value="MBL"/>
</dbReference>
<dbReference type="AlphaFoldDB" id="A0A518HCL4"/>
<dbReference type="KEGG" id="tpla:ElP_65570"/>
<dbReference type="PANTHER" id="PTHR11203">
    <property type="entry name" value="CLEAVAGE AND POLYADENYLATION SPECIFICITY FACTOR FAMILY MEMBER"/>
    <property type="match status" value="1"/>
</dbReference>
<proteinExistence type="predicted"/>
<evidence type="ECO:0000313" key="2">
    <source>
        <dbReference type="Proteomes" id="UP000317835"/>
    </source>
</evidence>
<gene>
    <name evidence="1" type="ORF">ElP_65570</name>
</gene>
<dbReference type="GO" id="GO:0004521">
    <property type="term" value="F:RNA endonuclease activity"/>
    <property type="evidence" value="ECO:0007669"/>
    <property type="project" value="TreeGrafter"/>
</dbReference>